<feature type="non-terminal residue" evidence="1">
    <location>
        <position position="1"/>
    </location>
</feature>
<protein>
    <submittedName>
        <fullName evidence="1">Uncharacterized protein</fullName>
    </submittedName>
</protein>
<comment type="caution">
    <text evidence="1">The sequence shown here is derived from an EMBL/GenBank/DDBJ whole genome shotgun (WGS) entry which is preliminary data.</text>
</comment>
<dbReference type="GO" id="GO:0046961">
    <property type="term" value="F:proton-transporting ATPase activity, rotational mechanism"/>
    <property type="evidence" value="ECO:0007669"/>
    <property type="project" value="InterPro"/>
</dbReference>
<dbReference type="Proteomes" id="UP000681720">
    <property type="component" value="Unassembled WGS sequence"/>
</dbReference>
<evidence type="ECO:0000313" key="1">
    <source>
        <dbReference type="EMBL" id="CAF5106667.1"/>
    </source>
</evidence>
<evidence type="ECO:0000313" key="2">
    <source>
        <dbReference type="Proteomes" id="UP000681720"/>
    </source>
</evidence>
<dbReference type="PANTHER" id="PTHR11028">
    <property type="entry name" value="VACUOLAR ATP SYNTHASE SUBUNIT AC39"/>
    <property type="match status" value="1"/>
</dbReference>
<dbReference type="EMBL" id="CAJOBJ010258169">
    <property type="protein sequence ID" value="CAF5106667.1"/>
    <property type="molecule type" value="Genomic_DNA"/>
</dbReference>
<dbReference type="GO" id="GO:0033179">
    <property type="term" value="C:proton-transporting V-type ATPase, V0 domain"/>
    <property type="evidence" value="ECO:0007669"/>
    <property type="project" value="InterPro"/>
</dbReference>
<dbReference type="InterPro" id="IPR016727">
    <property type="entry name" value="ATPase_V0-cplx_dsu"/>
</dbReference>
<organism evidence="1 2">
    <name type="scientific">Rotaria magnacalcarata</name>
    <dbReference type="NCBI Taxonomy" id="392030"/>
    <lineage>
        <taxon>Eukaryota</taxon>
        <taxon>Metazoa</taxon>
        <taxon>Spiralia</taxon>
        <taxon>Gnathifera</taxon>
        <taxon>Rotifera</taxon>
        <taxon>Eurotatoria</taxon>
        <taxon>Bdelloidea</taxon>
        <taxon>Philodinida</taxon>
        <taxon>Philodinidae</taxon>
        <taxon>Rotaria</taxon>
    </lineage>
</organism>
<dbReference type="AlphaFoldDB" id="A0A8S3F809"/>
<dbReference type="InterPro" id="IPR036079">
    <property type="entry name" value="ATPase_csu/dsu_sf"/>
</dbReference>
<accession>A0A8S3F809</accession>
<proteinExistence type="predicted"/>
<reference evidence="1" key="1">
    <citation type="submission" date="2021-02" db="EMBL/GenBank/DDBJ databases">
        <authorList>
            <person name="Nowell W R."/>
        </authorList>
    </citation>
    <scope>NUCLEOTIDE SEQUENCE</scope>
</reference>
<gene>
    <name evidence="1" type="ORF">GIL414_LOCUS62999</name>
</gene>
<sequence>ITGTLHQRAIGDLLPRCHPLGSFEQLGAITIADTPAQLYTAVLVDTPLGLKILFFDS</sequence>
<dbReference type="SUPFAM" id="SSF103486">
    <property type="entry name" value="V-type ATP synthase subunit C"/>
    <property type="match status" value="1"/>
</dbReference>
<name>A0A8S3F809_9BILA</name>